<feature type="region of interest" description="Disordered" evidence="1">
    <location>
        <begin position="21"/>
        <end position="68"/>
    </location>
</feature>
<evidence type="ECO:0000313" key="3">
    <source>
        <dbReference type="Proteomes" id="UP000276770"/>
    </source>
</evidence>
<dbReference type="RefSeq" id="WP_121679432.1">
    <property type="nucleotide sequence ID" value="NZ_RCVZ01000002.1"/>
</dbReference>
<accession>A0A3L7KA02</accession>
<sequence>MFYRPSFPPFPPFPSVPGPVGIPAPPIIGPDHFPSQPPPGQHGPGDGHNQPPSGPPPNIQLSQSASLKAVDPGAIKGCRYRYTYIWLRNGQSFWFYPTYVGRQSISGYRWVGYMWIYYGVSLKQISSFQCV</sequence>
<comment type="caution">
    <text evidence="2">The sequence shown here is derived from an EMBL/GenBank/DDBJ whole genome shotgun (WGS) entry which is preliminary data.</text>
</comment>
<dbReference type="EMBL" id="RCVZ01000002">
    <property type="protein sequence ID" value="RLQ97482.1"/>
    <property type="molecule type" value="Genomic_DNA"/>
</dbReference>
<evidence type="ECO:0000313" key="2">
    <source>
        <dbReference type="EMBL" id="RLQ97482.1"/>
    </source>
</evidence>
<evidence type="ECO:0000256" key="1">
    <source>
        <dbReference type="SAM" id="MobiDB-lite"/>
    </source>
</evidence>
<dbReference type="OrthoDB" id="2068061at2"/>
<keyword evidence="3" id="KW-1185">Reference proteome</keyword>
<reference evidence="2 3" key="1">
    <citation type="submission" date="2018-10" db="EMBL/GenBank/DDBJ databases">
        <title>Falsibacillus sp. genome draft.</title>
        <authorList>
            <person name="Shi S."/>
        </authorList>
    </citation>
    <scope>NUCLEOTIDE SEQUENCE [LARGE SCALE GENOMIC DNA]</scope>
    <source>
        <strain evidence="2 3">GY 10110</strain>
    </source>
</reference>
<dbReference type="AlphaFoldDB" id="A0A3L7KA02"/>
<gene>
    <name evidence="2" type="ORF">D9X91_04845</name>
</gene>
<protein>
    <recommendedName>
        <fullName evidence="4">Transporter</fullName>
    </recommendedName>
</protein>
<evidence type="ECO:0008006" key="4">
    <source>
        <dbReference type="Google" id="ProtNLM"/>
    </source>
</evidence>
<organism evidence="2 3">
    <name type="scientific">Falsibacillus albus</name>
    <dbReference type="NCBI Taxonomy" id="2478915"/>
    <lineage>
        <taxon>Bacteria</taxon>
        <taxon>Bacillati</taxon>
        <taxon>Bacillota</taxon>
        <taxon>Bacilli</taxon>
        <taxon>Bacillales</taxon>
        <taxon>Bacillaceae</taxon>
        <taxon>Falsibacillus</taxon>
    </lineage>
</organism>
<dbReference type="Proteomes" id="UP000276770">
    <property type="component" value="Unassembled WGS sequence"/>
</dbReference>
<name>A0A3L7KA02_9BACI</name>
<proteinExistence type="predicted"/>